<sequence length="168" mass="18511">MSKLRYLIYKDSLLLVRDIAGMLLMFLMPVVLVILMSLLQDSTLNSVRDAKVKILLVNKDTGELGKAVESEIYGTGIFDVSKDIEGVVPTIEQLEKAVASNSDFVLGIFIPENTTEEIRLNVAKYVSAAFNGVETTAEHIPVDFTVYIDPTTKSSFNSTVMSTLKEKA</sequence>
<keyword evidence="1" id="KW-0812">Transmembrane</keyword>
<reference evidence="2" key="1">
    <citation type="submission" date="2019-08" db="EMBL/GenBank/DDBJ databases">
        <authorList>
            <person name="Kucharzyk K."/>
            <person name="Murdoch R.W."/>
            <person name="Higgins S."/>
            <person name="Loffler F."/>
        </authorList>
    </citation>
    <scope>NUCLEOTIDE SEQUENCE</scope>
</reference>
<accession>A0A645FWX4</accession>
<feature type="transmembrane region" description="Helical" evidence="1">
    <location>
        <begin position="20"/>
        <end position="39"/>
    </location>
</feature>
<dbReference type="EMBL" id="VSSQ01066550">
    <property type="protein sequence ID" value="MPN19071.1"/>
    <property type="molecule type" value="Genomic_DNA"/>
</dbReference>
<evidence type="ECO:0008006" key="3">
    <source>
        <dbReference type="Google" id="ProtNLM"/>
    </source>
</evidence>
<name>A0A645FWX4_9ZZZZ</name>
<gene>
    <name evidence="2" type="ORF">SDC9_166437</name>
</gene>
<protein>
    <recommendedName>
        <fullName evidence="3">ABC transporter permease</fullName>
    </recommendedName>
</protein>
<organism evidence="2">
    <name type="scientific">bioreactor metagenome</name>
    <dbReference type="NCBI Taxonomy" id="1076179"/>
    <lineage>
        <taxon>unclassified sequences</taxon>
        <taxon>metagenomes</taxon>
        <taxon>ecological metagenomes</taxon>
    </lineage>
</organism>
<proteinExistence type="predicted"/>
<keyword evidence="1" id="KW-0472">Membrane</keyword>
<evidence type="ECO:0000256" key="1">
    <source>
        <dbReference type="SAM" id="Phobius"/>
    </source>
</evidence>
<evidence type="ECO:0000313" key="2">
    <source>
        <dbReference type="EMBL" id="MPN19071.1"/>
    </source>
</evidence>
<comment type="caution">
    <text evidence="2">The sequence shown here is derived from an EMBL/GenBank/DDBJ whole genome shotgun (WGS) entry which is preliminary data.</text>
</comment>
<keyword evidence="1" id="KW-1133">Transmembrane helix</keyword>
<dbReference type="AlphaFoldDB" id="A0A645FWX4"/>